<feature type="domain" description="C3H1-type" evidence="7">
    <location>
        <begin position="172"/>
        <end position="200"/>
    </location>
</feature>
<protein>
    <recommendedName>
        <fullName evidence="7">C3H1-type domain-containing protein</fullName>
    </recommendedName>
</protein>
<evidence type="ECO:0000313" key="9">
    <source>
        <dbReference type="Proteomes" id="UP000835052"/>
    </source>
</evidence>
<dbReference type="FunFam" id="4.10.1000.10:FF:000001">
    <property type="entry name" value="zinc finger CCCH domain-containing protein 15-like"/>
    <property type="match status" value="1"/>
</dbReference>
<name>A0A8S1H7P5_9PELO</name>
<dbReference type="InterPro" id="IPR045877">
    <property type="entry name" value="ZFP36-like"/>
</dbReference>
<dbReference type="SMART" id="SM00356">
    <property type="entry name" value="ZnF_C3H1"/>
    <property type="match status" value="2"/>
</dbReference>
<evidence type="ECO:0000256" key="2">
    <source>
        <dbReference type="ARBA" id="ARBA00022737"/>
    </source>
</evidence>
<dbReference type="Proteomes" id="UP000835052">
    <property type="component" value="Unassembled WGS sequence"/>
</dbReference>
<dbReference type="GO" id="GO:0080090">
    <property type="term" value="P:regulation of primary metabolic process"/>
    <property type="evidence" value="ECO:0007669"/>
    <property type="project" value="UniProtKB-ARBA"/>
</dbReference>
<dbReference type="Pfam" id="PF00642">
    <property type="entry name" value="zf-CCCH"/>
    <property type="match status" value="2"/>
</dbReference>
<evidence type="ECO:0000259" key="7">
    <source>
        <dbReference type="PROSITE" id="PS50103"/>
    </source>
</evidence>
<feature type="region of interest" description="Disordered" evidence="6">
    <location>
        <begin position="219"/>
        <end position="289"/>
    </location>
</feature>
<keyword evidence="2" id="KW-0677">Repeat</keyword>
<comment type="caution">
    <text evidence="8">The sequence shown here is derived from an EMBL/GenBank/DDBJ whole genome shotgun (WGS) entry which is preliminary data.</text>
</comment>
<keyword evidence="4 5" id="KW-0862">Zinc</keyword>
<dbReference type="OrthoDB" id="410307at2759"/>
<feature type="zinc finger region" description="C3H1-type" evidence="5">
    <location>
        <begin position="129"/>
        <end position="157"/>
    </location>
</feature>
<keyword evidence="3 5" id="KW-0863">Zinc-finger</keyword>
<feature type="compositionally biased region" description="Basic and acidic residues" evidence="6">
    <location>
        <begin position="275"/>
        <end position="289"/>
    </location>
</feature>
<sequence length="497" mass="57043">MPNALTDPFYISSIDPNFVALAQQAVQSMSLNAQAATFPAGFPIPAIPQLFVPPSTIISAPTPAQTPLFDMSLPPENETIEAGSGSLTSSTRTKDERNPSFSQRRSASWETMTDDEREMVQRQKRKEEAYKTALCDAYKRADACPYGESCRFAHGENELRMPSQPRGKAHPKYKTQLCDKFSNYGQCPYGPRCQFIHKLKKGYPLMEYNRLLEQGRISPARDDEITNPEDFEPRHGSFKRFFPSDFDHRDRRDSLDRELYRGGSRVRRSSSSSQHEQEPAEKSKSKERAIYPAMKVINIEKANYVNDRPARREHTARRLSMSPVQSRESSTHRRRTHTTNTHPDEFEENFQPFRALSGSRILNFDSLTQPMSQKAAEAATTPAERRQKKLPELSLIREEPEDTSIAPQLHHSEGKEDVKERAQWFEQIFGKKMAVINEVESDESKDSYHSDVDSATREMSIQSCDEELLAQGRYDHRYPDPPNFDDWKPRSQFGNRH</sequence>
<dbReference type="PROSITE" id="PS50103">
    <property type="entry name" value="ZF_C3H1"/>
    <property type="match status" value="2"/>
</dbReference>
<dbReference type="GO" id="GO:0010468">
    <property type="term" value="P:regulation of gene expression"/>
    <property type="evidence" value="ECO:0007669"/>
    <property type="project" value="UniProtKB-ARBA"/>
</dbReference>
<keyword evidence="9" id="KW-1185">Reference proteome</keyword>
<dbReference type="FunFam" id="4.10.1000.10:FF:000018">
    <property type="entry name" value="Zinc finger protein"/>
    <property type="match status" value="1"/>
</dbReference>
<evidence type="ECO:0000256" key="6">
    <source>
        <dbReference type="SAM" id="MobiDB-lite"/>
    </source>
</evidence>
<dbReference type="EMBL" id="CAJGYM010000022">
    <property type="protein sequence ID" value="CAD6191544.1"/>
    <property type="molecule type" value="Genomic_DNA"/>
</dbReference>
<dbReference type="GO" id="GO:0005829">
    <property type="term" value="C:cytosol"/>
    <property type="evidence" value="ECO:0007669"/>
    <property type="project" value="TreeGrafter"/>
</dbReference>
<accession>A0A8S1H7P5</accession>
<proteinExistence type="predicted"/>
<dbReference type="GO" id="GO:0008270">
    <property type="term" value="F:zinc ion binding"/>
    <property type="evidence" value="ECO:0007669"/>
    <property type="project" value="UniProtKB-KW"/>
</dbReference>
<dbReference type="SUPFAM" id="SSF90229">
    <property type="entry name" value="CCCH zinc finger"/>
    <property type="match status" value="2"/>
</dbReference>
<dbReference type="AlphaFoldDB" id="A0A8S1H7P5"/>
<feature type="compositionally biased region" description="Basic and acidic residues" evidence="6">
    <location>
        <begin position="245"/>
        <end position="260"/>
    </location>
</feature>
<dbReference type="InterPro" id="IPR036855">
    <property type="entry name" value="Znf_CCCH_sf"/>
</dbReference>
<dbReference type="Gene3D" id="6.10.250.3220">
    <property type="match status" value="1"/>
</dbReference>
<feature type="region of interest" description="Disordered" evidence="6">
    <location>
        <begin position="66"/>
        <end position="123"/>
    </location>
</feature>
<dbReference type="GO" id="GO:0043186">
    <property type="term" value="C:P granule"/>
    <property type="evidence" value="ECO:0007669"/>
    <property type="project" value="UniProtKB-ARBA"/>
</dbReference>
<organism evidence="8 9">
    <name type="scientific">Caenorhabditis auriculariae</name>
    <dbReference type="NCBI Taxonomy" id="2777116"/>
    <lineage>
        <taxon>Eukaryota</taxon>
        <taxon>Metazoa</taxon>
        <taxon>Ecdysozoa</taxon>
        <taxon>Nematoda</taxon>
        <taxon>Chromadorea</taxon>
        <taxon>Rhabditida</taxon>
        <taxon>Rhabditina</taxon>
        <taxon>Rhabditomorpha</taxon>
        <taxon>Rhabditoidea</taxon>
        <taxon>Rhabditidae</taxon>
        <taxon>Peloderinae</taxon>
        <taxon>Caenorhabditis</taxon>
    </lineage>
</organism>
<evidence type="ECO:0000256" key="1">
    <source>
        <dbReference type="ARBA" id="ARBA00022723"/>
    </source>
</evidence>
<feature type="compositionally biased region" description="Basic and acidic residues" evidence="6">
    <location>
        <begin position="473"/>
        <end position="489"/>
    </location>
</feature>
<feature type="region of interest" description="Disordered" evidence="6">
    <location>
        <begin position="306"/>
        <end position="345"/>
    </location>
</feature>
<feature type="region of interest" description="Disordered" evidence="6">
    <location>
        <begin position="370"/>
        <end position="417"/>
    </location>
</feature>
<feature type="compositionally biased region" description="Polar residues" evidence="6">
    <location>
        <begin position="99"/>
        <end position="111"/>
    </location>
</feature>
<feature type="compositionally biased region" description="Basic and acidic residues" evidence="6">
    <location>
        <begin position="383"/>
        <end position="398"/>
    </location>
</feature>
<feature type="compositionally biased region" description="Basic and acidic residues" evidence="6">
    <location>
        <begin position="442"/>
        <end position="456"/>
    </location>
</feature>
<keyword evidence="1 5" id="KW-0479">Metal-binding</keyword>
<dbReference type="GO" id="GO:0030154">
    <property type="term" value="P:cell differentiation"/>
    <property type="evidence" value="ECO:0007669"/>
    <property type="project" value="UniProtKB-ARBA"/>
</dbReference>
<evidence type="ECO:0000256" key="5">
    <source>
        <dbReference type="PROSITE-ProRule" id="PRU00723"/>
    </source>
</evidence>
<evidence type="ECO:0000256" key="3">
    <source>
        <dbReference type="ARBA" id="ARBA00022771"/>
    </source>
</evidence>
<feature type="region of interest" description="Disordered" evidence="6">
    <location>
        <begin position="440"/>
        <end position="497"/>
    </location>
</feature>
<dbReference type="PANTHER" id="PTHR12547">
    <property type="entry name" value="CCCH ZINC FINGER/TIS11-RELATED"/>
    <property type="match status" value="1"/>
</dbReference>
<evidence type="ECO:0000256" key="4">
    <source>
        <dbReference type="ARBA" id="ARBA00022833"/>
    </source>
</evidence>
<dbReference type="GO" id="GO:0003730">
    <property type="term" value="F:mRNA 3'-UTR binding"/>
    <property type="evidence" value="ECO:0007669"/>
    <property type="project" value="TreeGrafter"/>
</dbReference>
<feature type="domain" description="C3H1-type" evidence="7">
    <location>
        <begin position="129"/>
        <end position="157"/>
    </location>
</feature>
<reference evidence="8" key="1">
    <citation type="submission" date="2020-10" db="EMBL/GenBank/DDBJ databases">
        <authorList>
            <person name="Kikuchi T."/>
        </authorList>
    </citation>
    <scope>NUCLEOTIDE SEQUENCE</scope>
    <source>
        <strain evidence="8">NKZ352</strain>
    </source>
</reference>
<feature type="zinc finger region" description="C3H1-type" evidence="5">
    <location>
        <begin position="172"/>
        <end position="200"/>
    </location>
</feature>
<evidence type="ECO:0000313" key="8">
    <source>
        <dbReference type="EMBL" id="CAD6191544.1"/>
    </source>
</evidence>
<dbReference type="Gene3D" id="4.10.1000.10">
    <property type="entry name" value="Zinc finger, CCCH-type"/>
    <property type="match status" value="1"/>
</dbReference>
<dbReference type="InterPro" id="IPR000571">
    <property type="entry name" value="Znf_CCCH"/>
</dbReference>
<dbReference type="PANTHER" id="PTHR12547:SF144">
    <property type="entry name" value="C3H1-TYPE DOMAIN-CONTAINING PROTEIN"/>
    <property type="match status" value="1"/>
</dbReference>
<gene>
    <name evidence="8" type="ORF">CAUJ_LOCUS7463</name>
</gene>